<dbReference type="RefSeq" id="WP_226935426.1">
    <property type="nucleotide sequence ID" value="NZ_JACDXX010000008.1"/>
</dbReference>
<name>A0ABS8CM68_9RHOB</name>
<dbReference type="Proteomes" id="UP001198571">
    <property type="component" value="Unassembled WGS sequence"/>
</dbReference>
<accession>A0ABS8CM68</accession>
<evidence type="ECO:0000313" key="2">
    <source>
        <dbReference type="Proteomes" id="UP001198571"/>
    </source>
</evidence>
<comment type="caution">
    <text evidence="1">The sequence shown here is derived from an EMBL/GenBank/DDBJ whole genome shotgun (WGS) entry which is preliminary data.</text>
</comment>
<reference evidence="1 2" key="1">
    <citation type="submission" date="2020-07" db="EMBL/GenBank/DDBJ databases">
        <title>Pseudogemmobacter sp. nov., isolated from poultry manure in Taiwan.</title>
        <authorList>
            <person name="Lin S.-Y."/>
            <person name="Tang Y.-S."/>
            <person name="Young C.-C."/>
        </authorList>
    </citation>
    <scope>NUCLEOTIDE SEQUENCE [LARGE SCALE GENOMIC DNA]</scope>
    <source>
        <strain evidence="1 2">CC-YST710</strain>
    </source>
</reference>
<proteinExistence type="predicted"/>
<evidence type="ECO:0000313" key="1">
    <source>
        <dbReference type="EMBL" id="MCB5410483.1"/>
    </source>
</evidence>
<sequence>MKQELRLISSDDVIETYPISRDERLDAHSFLKWMHHRWMSSRTYKLASWEVQGMARALFDMAQSESPVGTLPDDDAELAVMLRVSESRVSELRRLEFGPLRGWVRCRCGDEIRLMHKVVLEQVQDALDRRDTRALSAEGKAEYQRLKRLREALKGLGVSDDVVADDVLMARMDDWLKENRKGRRNPAAYEAVMVHAARERWFIR</sequence>
<gene>
    <name evidence="1" type="ORF">H0485_10780</name>
</gene>
<protein>
    <submittedName>
        <fullName evidence="1">Uncharacterized protein</fullName>
    </submittedName>
</protein>
<dbReference type="EMBL" id="JACDXX010000008">
    <property type="protein sequence ID" value="MCB5410483.1"/>
    <property type="molecule type" value="Genomic_DNA"/>
</dbReference>
<keyword evidence="2" id="KW-1185">Reference proteome</keyword>
<organism evidence="1 2">
    <name type="scientific">Pseudogemmobacter faecipullorum</name>
    <dbReference type="NCBI Taxonomy" id="2755041"/>
    <lineage>
        <taxon>Bacteria</taxon>
        <taxon>Pseudomonadati</taxon>
        <taxon>Pseudomonadota</taxon>
        <taxon>Alphaproteobacteria</taxon>
        <taxon>Rhodobacterales</taxon>
        <taxon>Paracoccaceae</taxon>
        <taxon>Pseudogemmobacter</taxon>
    </lineage>
</organism>